<feature type="domain" description="ABC transmembrane type-1" evidence="7">
    <location>
        <begin position="96"/>
        <end position="318"/>
    </location>
</feature>
<dbReference type="AlphaFoldDB" id="A0A1H3UZT7"/>
<dbReference type="InterPro" id="IPR000515">
    <property type="entry name" value="MetI-like"/>
</dbReference>
<feature type="transmembrane region" description="Helical" evidence="6">
    <location>
        <begin position="32"/>
        <end position="51"/>
    </location>
</feature>
<keyword evidence="2 6" id="KW-0813">Transport</keyword>
<feature type="transmembrane region" description="Helical" evidence="6">
    <location>
        <begin position="100"/>
        <end position="121"/>
    </location>
</feature>
<evidence type="ECO:0000313" key="9">
    <source>
        <dbReference type="Proteomes" id="UP000198935"/>
    </source>
</evidence>
<evidence type="ECO:0000256" key="3">
    <source>
        <dbReference type="ARBA" id="ARBA00022692"/>
    </source>
</evidence>
<protein>
    <submittedName>
        <fullName evidence="8">Putative aldouronate transport system permease protein</fullName>
    </submittedName>
</protein>
<dbReference type="OrthoDB" id="9785836at2"/>
<evidence type="ECO:0000256" key="4">
    <source>
        <dbReference type="ARBA" id="ARBA00022989"/>
    </source>
</evidence>
<dbReference type="CDD" id="cd06261">
    <property type="entry name" value="TM_PBP2"/>
    <property type="match status" value="1"/>
</dbReference>
<reference evidence="9" key="1">
    <citation type="submission" date="2016-10" db="EMBL/GenBank/DDBJ databases">
        <authorList>
            <person name="Varghese N."/>
            <person name="Submissions S."/>
        </authorList>
    </citation>
    <scope>NUCLEOTIDE SEQUENCE [LARGE SCALE GENOMIC DNA]</scope>
    <source>
        <strain evidence="9">SP</strain>
    </source>
</reference>
<comment type="similarity">
    <text evidence="6">Belongs to the binding-protein-dependent transport system permease family.</text>
</comment>
<evidence type="ECO:0000256" key="2">
    <source>
        <dbReference type="ARBA" id="ARBA00022448"/>
    </source>
</evidence>
<dbReference type="Gene3D" id="1.10.3720.10">
    <property type="entry name" value="MetI-like"/>
    <property type="match status" value="1"/>
</dbReference>
<evidence type="ECO:0000259" key="7">
    <source>
        <dbReference type="PROSITE" id="PS50928"/>
    </source>
</evidence>
<dbReference type="GO" id="GO:0055085">
    <property type="term" value="P:transmembrane transport"/>
    <property type="evidence" value="ECO:0007669"/>
    <property type="project" value="InterPro"/>
</dbReference>
<feature type="transmembrane region" description="Helical" evidence="6">
    <location>
        <begin position="232"/>
        <end position="256"/>
    </location>
</feature>
<dbReference type="GO" id="GO:0005886">
    <property type="term" value="C:plasma membrane"/>
    <property type="evidence" value="ECO:0007669"/>
    <property type="project" value="UniProtKB-SubCell"/>
</dbReference>
<dbReference type="Pfam" id="PF00528">
    <property type="entry name" value="BPD_transp_1"/>
    <property type="match status" value="1"/>
</dbReference>
<dbReference type="SUPFAM" id="SSF161098">
    <property type="entry name" value="MetI-like"/>
    <property type="match status" value="1"/>
</dbReference>
<keyword evidence="9" id="KW-1185">Reference proteome</keyword>
<dbReference type="InterPro" id="IPR035906">
    <property type="entry name" value="MetI-like_sf"/>
</dbReference>
<dbReference type="EMBL" id="FNPI01000031">
    <property type="protein sequence ID" value="SDZ67963.1"/>
    <property type="molecule type" value="Genomic_DNA"/>
</dbReference>
<gene>
    <name evidence="8" type="ORF">SAMN05421736_13135</name>
</gene>
<evidence type="ECO:0000256" key="6">
    <source>
        <dbReference type="RuleBase" id="RU363032"/>
    </source>
</evidence>
<organism evidence="8 9">
    <name type="scientific">Evansella caseinilytica</name>
    <dbReference type="NCBI Taxonomy" id="1503961"/>
    <lineage>
        <taxon>Bacteria</taxon>
        <taxon>Bacillati</taxon>
        <taxon>Bacillota</taxon>
        <taxon>Bacilli</taxon>
        <taxon>Bacillales</taxon>
        <taxon>Bacillaceae</taxon>
        <taxon>Evansella</taxon>
    </lineage>
</organism>
<evidence type="ECO:0000313" key="8">
    <source>
        <dbReference type="EMBL" id="SDZ67963.1"/>
    </source>
</evidence>
<dbReference type="PANTHER" id="PTHR43496:SF1">
    <property type="entry name" value="POLYGALACTURONAN_RHAMNOGALACTURONAN TRANSPORT SYSTEM PERMEASE PROTEIN YTEP"/>
    <property type="match status" value="1"/>
</dbReference>
<evidence type="ECO:0000256" key="1">
    <source>
        <dbReference type="ARBA" id="ARBA00004141"/>
    </source>
</evidence>
<feature type="transmembrane region" description="Helical" evidence="6">
    <location>
        <begin position="297"/>
        <end position="322"/>
    </location>
</feature>
<dbReference type="Proteomes" id="UP000198935">
    <property type="component" value="Unassembled WGS sequence"/>
</dbReference>
<accession>A0A1H3UZT7</accession>
<name>A0A1H3UZT7_9BACI</name>
<dbReference type="STRING" id="1503961.SAMN05421736_13135"/>
<comment type="subcellular location">
    <subcellularLocation>
        <location evidence="6">Cell membrane</location>
        <topology evidence="6">Multi-pass membrane protein</topology>
    </subcellularLocation>
    <subcellularLocation>
        <location evidence="1">Membrane</location>
        <topology evidence="1">Multi-pass membrane protein</topology>
    </subcellularLocation>
</comment>
<keyword evidence="5 6" id="KW-0472">Membrane</keyword>
<dbReference type="PROSITE" id="PS50928">
    <property type="entry name" value="ABC_TM1"/>
    <property type="match status" value="1"/>
</dbReference>
<feature type="transmembrane region" description="Helical" evidence="6">
    <location>
        <begin position="199"/>
        <end position="220"/>
    </location>
</feature>
<keyword evidence="4 6" id="KW-1133">Transmembrane helix</keyword>
<keyword evidence="3 6" id="KW-0812">Transmembrane</keyword>
<dbReference type="PANTHER" id="PTHR43496">
    <property type="entry name" value="PROTEIN LPLB"/>
    <property type="match status" value="1"/>
</dbReference>
<feature type="transmembrane region" description="Helical" evidence="6">
    <location>
        <begin position="142"/>
        <end position="162"/>
    </location>
</feature>
<evidence type="ECO:0000256" key="5">
    <source>
        <dbReference type="ARBA" id="ARBA00023136"/>
    </source>
</evidence>
<proteinExistence type="inferred from homology"/>
<sequence>MKLQPKPKLESGRCIQPDLRRLTLWKRFKKQGYFQAFVLTGMFFLLIFNYTPMLGIIMAFKNYTIADGIAGIFTSDWIGLKHFSEFINDYRFGEIVRNTLVLSFLKIIFTFPAPIIFAIMLNEVRYSVLKRFFQTASYLPHFISWVVVLGLASTFFSVNNGLVNEALVSLNIIKEPLPLLFDPDYFWGMAVGTAIWKEMGWWTIIFLAAIAGISPTLYEAAEIDGAGRLARIWYVTLPSMMGTIVVVLILTIGSMLGGGLVGSNFEQAFLFGNNVNNATSEIVQTYAFKVGLAQGRFAYAAAIDLIQAVISVILIFSSNYIAKKLSGRGLF</sequence>